<protein>
    <submittedName>
        <fullName evidence="3">Uncharacterized protein</fullName>
    </submittedName>
</protein>
<keyword evidence="4" id="KW-1185">Reference proteome</keyword>
<keyword evidence="2" id="KW-1133">Transmembrane helix</keyword>
<gene>
    <name evidence="3" type="ORF">CEUTPL_LOCUS12131</name>
</gene>
<feature type="compositionally biased region" description="Polar residues" evidence="1">
    <location>
        <begin position="145"/>
        <end position="162"/>
    </location>
</feature>
<evidence type="ECO:0000313" key="4">
    <source>
        <dbReference type="Proteomes" id="UP001152799"/>
    </source>
</evidence>
<feature type="compositionally biased region" description="Basic and acidic residues" evidence="1">
    <location>
        <begin position="175"/>
        <end position="185"/>
    </location>
</feature>
<evidence type="ECO:0000256" key="2">
    <source>
        <dbReference type="SAM" id="Phobius"/>
    </source>
</evidence>
<evidence type="ECO:0000313" key="3">
    <source>
        <dbReference type="EMBL" id="CAG9771702.1"/>
    </source>
</evidence>
<keyword evidence="2" id="KW-0472">Membrane</keyword>
<keyword evidence="2" id="KW-0812">Transmembrane</keyword>
<organism evidence="3 4">
    <name type="scientific">Ceutorhynchus assimilis</name>
    <name type="common">cabbage seed weevil</name>
    <dbReference type="NCBI Taxonomy" id="467358"/>
    <lineage>
        <taxon>Eukaryota</taxon>
        <taxon>Metazoa</taxon>
        <taxon>Ecdysozoa</taxon>
        <taxon>Arthropoda</taxon>
        <taxon>Hexapoda</taxon>
        <taxon>Insecta</taxon>
        <taxon>Pterygota</taxon>
        <taxon>Neoptera</taxon>
        <taxon>Endopterygota</taxon>
        <taxon>Coleoptera</taxon>
        <taxon>Polyphaga</taxon>
        <taxon>Cucujiformia</taxon>
        <taxon>Curculionidae</taxon>
        <taxon>Ceutorhynchinae</taxon>
        <taxon>Ceutorhynchus</taxon>
    </lineage>
</organism>
<feature type="region of interest" description="Disordered" evidence="1">
    <location>
        <begin position="1"/>
        <end position="25"/>
    </location>
</feature>
<feature type="compositionally biased region" description="Basic and acidic residues" evidence="1">
    <location>
        <begin position="11"/>
        <end position="25"/>
    </location>
</feature>
<dbReference type="Proteomes" id="UP001152799">
    <property type="component" value="Chromosome 7"/>
</dbReference>
<dbReference type="EMBL" id="OU892283">
    <property type="protein sequence ID" value="CAG9771702.1"/>
    <property type="molecule type" value="Genomic_DNA"/>
</dbReference>
<dbReference type="AlphaFoldDB" id="A0A9N9MUC5"/>
<accession>A0A9N9MUC5</accession>
<feature type="compositionally biased region" description="Acidic residues" evidence="1">
    <location>
        <begin position="1"/>
        <end position="10"/>
    </location>
</feature>
<feature type="compositionally biased region" description="Basic and acidic residues" evidence="1">
    <location>
        <begin position="128"/>
        <end position="144"/>
    </location>
</feature>
<proteinExistence type="predicted"/>
<feature type="transmembrane region" description="Helical" evidence="2">
    <location>
        <begin position="47"/>
        <end position="67"/>
    </location>
</feature>
<feature type="compositionally biased region" description="Low complexity" evidence="1">
    <location>
        <begin position="112"/>
        <end position="127"/>
    </location>
</feature>
<sequence length="185" mass="20701">MSDEIEDEDFFENKKSATSMRSEREESQEHIGENCVCIRKCPLTCGLILIALGILVYITIIICTLKFKIASQVDTIPLYNYYYTDYAYLEDVKEKEGGTSDEAQLDPSKQINGTSNNDTGTDNTETPPETKKSKRDEIGIRDKYTNNGGNTVTEQKASTASSGKHEKSTTATPTKLEECIRNARF</sequence>
<feature type="region of interest" description="Disordered" evidence="1">
    <location>
        <begin position="97"/>
        <end position="185"/>
    </location>
</feature>
<evidence type="ECO:0000256" key="1">
    <source>
        <dbReference type="SAM" id="MobiDB-lite"/>
    </source>
</evidence>
<name>A0A9N9MUC5_9CUCU</name>
<reference evidence="3" key="1">
    <citation type="submission" date="2022-01" db="EMBL/GenBank/DDBJ databases">
        <authorList>
            <person name="King R."/>
        </authorList>
    </citation>
    <scope>NUCLEOTIDE SEQUENCE</scope>
</reference>